<evidence type="ECO:0000313" key="2">
    <source>
        <dbReference type="EMBL" id="MEJ8475412.1"/>
    </source>
</evidence>
<dbReference type="Pfam" id="PF10768">
    <property type="entry name" value="FliX"/>
    <property type="match status" value="1"/>
</dbReference>
<keyword evidence="2" id="KW-0966">Cell projection</keyword>
<feature type="region of interest" description="Disordered" evidence="1">
    <location>
        <begin position="1"/>
        <end position="51"/>
    </location>
</feature>
<protein>
    <submittedName>
        <fullName evidence="2">Flagellar assembly protein FliX</fullName>
    </submittedName>
</protein>
<comment type="caution">
    <text evidence="2">The sequence shown here is derived from an EMBL/GenBank/DDBJ whole genome shotgun (WGS) entry which is preliminary data.</text>
</comment>
<keyword evidence="2" id="KW-0969">Cilium</keyword>
<accession>A0ABU8TMP9</accession>
<sequence length="139" mass="14763">MRITGQKPVSGVQGRGSKKRSGSAGDAFAPDMGEESAPMAATTNSGGIQSMDALLSLQEVDEEPERRRKATRHGHTLLDGLEAIQADLLGGAVSADRLEALAHQVSTQVESGDPEVDSILREVELRVKVELAKVGRFID</sequence>
<proteinExistence type="predicted"/>
<evidence type="ECO:0000313" key="3">
    <source>
        <dbReference type="Proteomes" id="UP001385499"/>
    </source>
</evidence>
<reference evidence="2 3" key="1">
    <citation type="submission" date="2024-02" db="EMBL/GenBank/DDBJ databases">
        <title>Roseibium algae sp. nov., isolated from marine alga (Grateloupia sp.), showing potential in myo-inositol conversion.</title>
        <authorList>
            <person name="Wang Y."/>
        </authorList>
    </citation>
    <scope>NUCLEOTIDE SEQUENCE [LARGE SCALE GENOMIC DNA]</scope>
    <source>
        <strain evidence="2 3">H3510</strain>
    </source>
</reference>
<dbReference type="InterPro" id="IPR019704">
    <property type="entry name" value="Flagellar_assmbl_FliX_class2"/>
</dbReference>
<dbReference type="EMBL" id="JBAKIA010000011">
    <property type="protein sequence ID" value="MEJ8475412.1"/>
    <property type="molecule type" value="Genomic_DNA"/>
</dbReference>
<keyword evidence="2" id="KW-0282">Flagellum</keyword>
<name>A0ABU8TMP9_9HYPH</name>
<organism evidence="2 3">
    <name type="scientific">Roseibium algae</name>
    <dbReference type="NCBI Taxonomy" id="3123038"/>
    <lineage>
        <taxon>Bacteria</taxon>
        <taxon>Pseudomonadati</taxon>
        <taxon>Pseudomonadota</taxon>
        <taxon>Alphaproteobacteria</taxon>
        <taxon>Hyphomicrobiales</taxon>
        <taxon>Stappiaceae</taxon>
        <taxon>Roseibium</taxon>
    </lineage>
</organism>
<keyword evidence="3" id="KW-1185">Reference proteome</keyword>
<gene>
    <name evidence="2" type="ORF">V6575_15055</name>
</gene>
<dbReference type="Proteomes" id="UP001385499">
    <property type="component" value="Unassembled WGS sequence"/>
</dbReference>
<evidence type="ECO:0000256" key="1">
    <source>
        <dbReference type="SAM" id="MobiDB-lite"/>
    </source>
</evidence>
<dbReference type="RefSeq" id="WP_340275486.1">
    <property type="nucleotide sequence ID" value="NZ_JBAKIA010000011.1"/>
</dbReference>